<dbReference type="Proteomes" id="UP000003416">
    <property type="component" value="Unassembled WGS sequence"/>
</dbReference>
<accession>F3PQR8</accession>
<proteinExistence type="predicted"/>
<evidence type="ECO:0000256" key="1">
    <source>
        <dbReference type="SAM" id="MobiDB-lite"/>
    </source>
</evidence>
<dbReference type="EMBL" id="AFBN01000019">
    <property type="protein sequence ID" value="EGF58676.1"/>
    <property type="molecule type" value="Genomic_DNA"/>
</dbReference>
<evidence type="ECO:0000256" key="2">
    <source>
        <dbReference type="SAM" id="SignalP"/>
    </source>
</evidence>
<keyword evidence="2" id="KW-0732">Signal</keyword>
<gene>
    <name evidence="3" type="ORF">HMPREF9446_01066</name>
</gene>
<feature type="region of interest" description="Disordered" evidence="1">
    <location>
        <begin position="135"/>
        <end position="157"/>
    </location>
</feature>
<feature type="chain" id="PRO_5003299929" description="DUF4890 domain-containing protein" evidence="2">
    <location>
        <begin position="23"/>
        <end position="157"/>
    </location>
</feature>
<organism evidence="3 4">
    <name type="scientific">Bacteroides fluxus YIT 12057</name>
    <dbReference type="NCBI Taxonomy" id="763034"/>
    <lineage>
        <taxon>Bacteria</taxon>
        <taxon>Pseudomonadati</taxon>
        <taxon>Bacteroidota</taxon>
        <taxon>Bacteroidia</taxon>
        <taxon>Bacteroidales</taxon>
        <taxon>Bacteroidaceae</taxon>
        <taxon>Bacteroides</taxon>
    </lineage>
</organism>
<dbReference type="HOGENOM" id="CLU_1691959_0_0_10"/>
<keyword evidence="4" id="KW-1185">Reference proteome</keyword>
<dbReference type="eggNOG" id="ENOG5033AAP">
    <property type="taxonomic scope" value="Bacteria"/>
</dbReference>
<dbReference type="InterPro" id="IPR032612">
    <property type="entry name" value="DUF4890"/>
</dbReference>
<evidence type="ECO:0000313" key="3">
    <source>
        <dbReference type="EMBL" id="EGF58676.1"/>
    </source>
</evidence>
<evidence type="ECO:0008006" key="5">
    <source>
        <dbReference type="Google" id="ProtNLM"/>
    </source>
</evidence>
<protein>
    <recommendedName>
        <fullName evidence="5">DUF4890 domain-containing protein</fullName>
    </recommendedName>
</protein>
<name>F3PQR8_9BACE</name>
<dbReference type="Pfam" id="PF16231">
    <property type="entry name" value="DUF4890"/>
    <property type="match status" value="1"/>
</dbReference>
<reference evidence="3 4" key="1">
    <citation type="submission" date="2011-02" db="EMBL/GenBank/DDBJ databases">
        <authorList>
            <person name="Weinstock G."/>
            <person name="Sodergren E."/>
            <person name="Clifton S."/>
            <person name="Fulton L."/>
            <person name="Fulton B."/>
            <person name="Courtney L."/>
            <person name="Fronick C."/>
            <person name="Harrison M."/>
            <person name="Strong C."/>
            <person name="Farmer C."/>
            <person name="Delahaunty K."/>
            <person name="Markovic C."/>
            <person name="Hall O."/>
            <person name="Minx P."/>
            <person name="Tomlinson C."/>
            <person name="Mitreva M."/>
            <person name="Hou S."/>
            <person name="Chen J."/>
            <person name="Wollam A."/>
            <person name="Pepin K.H."/>
            <person name="Johnson M."/>
            <person name="Bhonagiri V."/>
            <person name="Zhang X."/>
            <person name="Suruliraj S."/>
            <person name="Warren W."/>
            <person name="Chinwalla A."/>
            <person name="Mardis E.R."/>
            <person name="Wilson R.K."/>
        </authorList>
    </citation>
    <scope>NUCLEOTIDE SEQUENCE [LARGE SCALE GENOMIC DNA]</scope>
    <source>
        <strain evidence="3 4">YIT 12057</strain>
    </source>
</reference>
<feature type="compositionally biased region" description="Basic and acidic residues" evidence="1">
    <location>
        <begin position="139"/>
        <end position="157"/>
    </location>
</feature>
<dbReference type="AlphaFoldDB" id="F3PQR8"/>
<evidence type="ECO:0000313" key="4">
    <source>
        <dbReference type="Proteomes" id="UP000003416"/>
    </source>
</evidence>
<comment type="caution">
    <text evidence="3">The sequence shown here is derived from an EMBL/GenBank/DDBJ whole genome shotgun (WGS) entry which is preliminary data.</text>
</comment>
<sequence length="157" mass="18424">MIMKKIVLMLVAAFFMGGAVMAQHARRGDKMPDPKVRAERMTERMAKEYSLDDNQKKQLLEANLAFVEKMGNRPGKHHRKENRVAKKEGKRPQLTDEQRAERKAEIEKRHEEMKAARTDYDAQLQKIMTKEQYAAYSKKMQERKTKMESKRKEAVKA</sequence>
<feature type="compositionally biased region" description="Basic and acidic residues" evidence="1">
    <location>
        <begin position="82"/>
        <end position="120"/>
    </location>
</feature>
<feature type="region of interest" description="Disordered" evidence="1">
    <location>
        <begin position="69"/>
        <end position="120"/>
    </location>
</feature>
<dbReference type="STRING" id="763034.HMPREF9446_01066"/>
<feature type="signal peptide" evidence="2">
    <location>
        <begin position="1"/>
        <end position="22"/>
    </location>
</feature>